<dbReference type="OrthoDB" id="6399635at2"/>
<dbReference type="AlphaFoldDB" id="A0A2Z4IQG6"/>
<dbReference type="SUPFAM" id="SSF52833">
    <property type="entry name" value="Thioredoxin-like"/>
    <property type="match status" value="1"/>
</dbReference>
<comment type="subcellular location">
    <subcellularLocation>
        <location evidence="1">Cell envelope</location>
    </subcellularLocation>
</comment>
<protein>
    <recommendedName>
        <fullName evidence="6">Thioredoxin-like fold domain-containing protein</fullName>
    </recommendedName>
</protein>
<dbReference type="InterPro" id="IPR036249">
    <property type="entry name" value="Thioredoxin-like_sf"/>
</dbReference>
<reference evidence="7 8" key="1">
    <citation type="submission" date="2018-06" db="EMBL/GenBank/DDBJ databases">
        <title>Echinicola strongylocentroti sp. nov., isolated from a sea urchin Strongylocentrotus intermedius.</title>
        <authorList>
            <person name="Bae S.S."/>
        </authorList>
    </citation>
    <scope>NUCLEOTIDE SEQUENCE [LARGE SCALE GENOMIC DNA]</scope>
    <source>
        <strain evidence="7 8">MEBiC08714</strain>
    </source>
</reference>
<feature type="signal peptide" evidence="5">
    <location>
        <begin position="1"/>
        <end position="21"/>
    </location>
</feature>
<keyword evidence="3" id="KW-1015">Disulfide bond</keyword>
<evidence type="ECO:0000313" key="8">
    <source>
        <dbReference type="Proteomes" id="UP000248688"/>
    </source>
</evidence>
<dbReference type="EMBL" id="CP030041">
    <property type="protein sequence ID" value="AWW32969.1"/>
    <property type="molecule type" value="Genomic_DNA"/>
</dbReference>
<evidence type="ECO:0000256" key="1">
    <source>
        <dbReference type="ARBA" id="ARBA00004196"/>
    </source>
</evidence>
<evidence type="ECO:0000256" key="5">
    <source>
        <dbReference type="SAM" id="SignalP"/>
    </source>
</evidence>
<evidence type="ECO:0000313" key="7">
    <source>
        <dbReference type="EMBL" id="AWW32969.1"/>
    </source>
</evidence>
<dbReference type="GO" id="GO:0016491">
    <property type="term" value="F:oxidoreductase activity"/>
    <property type="evidence" value="ECO:0007669"/>
    <property type="project" value="InterPro"/>
</dbReference>
<keyword evidence="5" id="KW-0732">Signal</keyword>
<dbReference type="PANTHER" id="PTHR42852">
    <property type="entry name" value="THIOL:DISULFIDE INTERCHANGE PROTEIN DSBE"/>
    <property type="match status" value="1"/>
</dbReference>
<feature type="chain" id="PRO_5016432762" description="Thioredoxin-like fold domain-containing protein" evidence="5">
    <location>
        <begin position="22"/>
        <end position="608"/>
    </location>
</feature>
<evidence type="ECO:0000259" key="6">
    <source>
        <dbReference type="Pfam" id="PF13905"/>
    </source>
</evidence>
<dbReference type="CDD" id="cd02966">
    <property type="entry name" value="TlpA_like_family"/>
    <property type="match status" value="1"/>
</dbReference>
<evidence type="ECO:0000256" key="3">
    <source>
        <dbReference type="ARBA" id="ARBA00023157"/>
    </source>
</evidence>
<dbReference type="PANTHER" id="PTHR42852:SF6">
    <property type="entry name" value="THIOL:DISULFIDE INTERCHANGE PROTEIN DSBE"/>
    <property type="match status" value="1"/>
</dbReference>
<keyword evidence="8" id="KW-1185">Reference proteome</keyword>
<dbReference type="InterPro" id="IPR012336">
    <property type="entry name" value="Thioredoxin-like_fold"/>
</dbReference>
<evidence type="ECO:0000256" key="2">
    <source>
        <dbReference type="ARBA" id="ARBA00022748"/>
    </source>
</evidence>
<sequence length="608" mass="71054">MKRLFWLAFSVSLLLLSMSKAPCSPFQSVSQQEEISVKASIPAVEQHSFRGDTARLEGYIKDYEPSMGFKTGIIQAEDVLSHESYPVVIKVFPDGRFEAKWPILFPIYTSVKIGGQWMSVYVEPGKTLKMELDRKDFIAAGKDNDRRYKFKHTKFRGPLAKINRELMDFDFEDFNYQTMESKAKSLPPNEFKEKQMAVLRMQQKKANSYIDRNEVDPKAASIINNTILLKNAGVLFNFEDKRQYLTNYDTSKVVFDNIVLKQPVPGDYYDFLKELPLDDKSLMVPNEYNFFINRFEFSKPFTRSRPSFKISLKKPDLEIILAYFDQEDIELPDQMRRLMALSYKEKKTKEDSVFIKESEADINFFMSKHSAGLQGYLKEFMESQQPSKLGYYKKYWHNRDSVLIHQFGLQDSWTYQVTKLRGLAFTLDFIGPEGAAEYWEGLKNDLTYDELRWKGQEIYDQVVADRTSTAYSLQKGEAAEIFKEIIAPYKGKILFVDFWATSCAPCVYSINKMKPIRQKLMDNEDVEFIFITERSSSPEKKYREFTAEQELTNSYMISEDDHNQLRQLFQFNAIPRYLVIDREGKVYDDDFPMHNFSSRLEGILTANP</sequence>
<dbReference type="GO" id="GO:0017004">
    <property type="term" value="P:cytochrome complex assembly"/>
    <property type="evidence" value="ECO:0007669"/>
    <property type="project" value="UniProtKB-KW"/>
</dbReference>
<dbReference type="InterPro" id="IPR050553">
    <property type="entry name" value="Thioredoxin_ResA/DsbE_sf"/>
</dbReference>
<keyword evidence="2" id="KW-0201">Cytochrome c-type biogenesis</keyword>
<gene>
    <name evidence="7" type="ORF">DN752_24180</name>
</gene>
<evidence type="ECO:0000256" key="4">
    <source>
        <dbReference type="ARBA" id="ARBA00023284"/>
    </source>
</evidence>
<dbReference type="Gene3D" id="3.40.30.10">
    <property type="entry name" value="Glutaredoxin"/>
    <property type="match status" value="1"/>
</dbReference>
<feature type="domain" description="Thioredoxin-like fold" evidence="6">
    <location>
        <begin position="491"/>
        <end position="586"/>
    </location>
</feature>
<dbReference type="Proteomes" id="UP000248688">
    <property type="component" value="Chromosome"/>
</dbReference>
<organism evidence="7 8">
    <name type="scientific">Echinicola strongylocentroti</name>
    <dbReference type="NCBI Taxonomy" id="1795355"/>
    <lineage>
        <taxon>Bacteria</taxon>
        <taxon>Pseudomonadati</taxon>
        <taxon>Bacteroidota</taxon>
        <taxon>Cytophagia</taxon>
        <taxon>Cytophagales</taxon>
        <taxon>Cyclobacteriaceae</taxon>
        <taxon>Echinicola</taxon>
    </lineage>
</organism>
<keyword evidence="4" id="KW-0676">Redox-active center</keyword>
<name>A0A2Z4IQG6_9BACT</name>
<accession>A0A2Z4IQG6</accession>
<dbReference type="Pfam" id="PF13905">
    <property type="entry name" value="Thioredoxin_8"/>
    <property type="match status" value="1"/>
</dbReference>
<proteinExistence type="predicted"/>
<dbReference type="KEGG" id="est:DN752_24180"/>
<dbReference type="GO" id="GO:0030313">
    <property type="term" value="C:cell envelope"/>
    <property type="evidence" value="ECO:0007669"/>
    <property type="project" value="UniProtKB-SubCell"/>
</dbReference>